<proteinExistence type="predicted"/>
<accession>A0A1Y6G618</accession>
<gene>
    <name evidence="1" type="ORF">SAMN06295905_2908</name>
</gene>
<name>A0A1Y6G618_9HYPH</name>
<sequence length="42" mass="4683">MSILARLLAWLGRSVPSARSQNPDCMTLHDWADLPTHHPKCG</sequence>
<dbReference type="Proteomes" id="UP000194474">
    <property type="component" value="Unassembled WGS sequence"/>
</dbReference>
<reference evidence="2" key="1">
    <citation type="submission" date="2017-04" db="EMBL/GenBank/DDBJ databases">
        <authorList>
            <person name="Varghese N."/>
            <person name="Submissions S."/>
        </authorList>
    </citation>
    <scope>NUCLEOTIDE SEQUENCE [LARGE SCALE GENOMIC DNA]</scope>
</reference>
<organism evidence="1 2">
    <name type="scientific">Devosia lucknowensis</name>
    <dbReference type="NCBI Taxonomy" id="1096929"/>
    <lineage>
        <taxon>Bacteria</taxon>
        <taxon>Pseudomonadati</taxon>
        <taxon>Pseudomonadota</taxon>
        <taxon>Alphaproteobacteria</taxon>
        <taxon>Hyphomicrobiales</taxon>
        <taxon>Devosiaceae</taxon>
        <taxon>Devosia</taxon>
    </lineage>
</organism>
<dbReference type="AlphaFoldDB" id="A0A1Y6G618"/>
<protein>
    <submittedName>
        <fullName evidence="1">Uncharacterized protein</fullName>
    </submittedName>
</protein>
<dbReference type="RefSeq" id="WP_280173826.1">
    <property type="nucleotide sequence ID" value="NZ_FXWK01000002.1"/>
</dbReference>
<evidence type="ECO:0000313" key="1">
    <source>
        <dbReference type="EMBL" id="SMQ85621.1"/>
    </source>
</evidence>
<dbReference type="EMBL" id="FXWK01000002">
    <property type="protein sequence ID" value="SMQ85621.1"/>
    <property type="molecule type" value="Genomic_DNA"/>
</dbReference>
<keyword evidence="2" id="KW-1185">Reference proteome</keyword>
<evidence type="ECO:0000313" key="2">
    <source>
        <dbReference type="Proteomes" id="UP000194474"/>
    </source>
</evidence>